<organism evidence="2 3">
    <name type="scientific">Rosistilla carotiformis</name>
    <dbReference type="NCBI Taxonomy" id="2528017"/>
    <lineage>
        <taxon>Bacteria</taxon>
        <taxon>Pseudomonadati</taxon>
        <taxon>Planctomycetota</taxon>
        <taxon>Planctomycetia</taxon>
        <taxon>Pirellulales</taxon>
        <taxon>Pirellulaceae</taxon>
        <taxon>Rosistilla</taxon>
    </lineage>
</organism>
<evidence type="ECO:0000313" key="3">
    <source>
        <dbReference type="Proteomes" id="UP000315082"/>
    </source>
</evidence>
<gene>
    <name evidence="2" type="ORF">Poly24_26320</name>
</gene>
<evidence type="ECO:0000259" key="1">
    <source>
        <dbReference type="PROSITE" id="PS51502"/>
    </source>
</evidence>
<dbReference type="PROSITE" id="PS51502">
    <property type="entry name" value="S_R_A_B_BARREL"/>
    <property type="match status" value="1"/>
</dbReference>
<dbReference type="SUPFAM" id="SSF54909">
    <property type="entry name" value="Dimeric alpha+beta barrel"/>
    <property type="match status" value="1"/>
</dbReference>
<name>A0A518JTP3_9BACT</name>
<dbReference type="AlphaFoldDB" id="A0A518JTP3"/>
<keyword evidence="3" id="KW-1185">Reference proteome</keyword>
<protein>
    <submittedName>
        <fullName evidence="2">Stress responsive A/B Barrel Domain protein</fullName>
    </submittedName>
</protein>
<dbReference type="KEGG" id="rcf:Poly24_26320"/>
<dbReference type="EMBL" id="CP036348">
    <property type="protein sequence ID" value="QDV68919.1"/>
    <property type="molecule type" value="Genomic_DNA"/>
</dbReference>
<dbReference type="InterPro" id="IPR013097">
    <property type="entry name" value="Dabb"/>
</dbReference>
<dbReference type="OrthoDB" id="9808130at2"/>
<dbReference type="SMART" id="SM00886">
    <property type="entry name" value="Dabb"/>
    <property type="match status" value="1"/>
</dbReference>
<dbReference type="Pfam" id="PF07876">
    <property type="entry name" value="Dabb"/>
    <property type="match status" value="1"/>
</dbReference>
<reference evidence="2 3" key="1">
    <citation type="submission" date="2019-02" db="EMBL/GenBank/DDBJ databases">
        <title>Deep-cultivation of Planctomycetes and their phenomic and genomic characterization uncovers novel biology.</title>
        <authorList>
            <person name="Wiegand S."/>
            <person name="Jogler M."/>
            <person name="Boedeker C."/>
            <person name="Pinto D."/>
            <person name="Vollmers J."/>
            <person name="Rivas-Marin E."/>
            <person name="Kohn T."/>
            <person name="Peeters S.H."/>
            <person name="Heuer A."/>
            <person name="Rast P."/>
            <person name="Oberbeckmann S."/>
            <person name="Bunk B."/>
            <person name="Jeske O."/>
            <person name="Meyerdierks A."/>
            <person name="Storesund J.E."/>
            <person name="Kallscheuer N."/>
            <person name="Luecker S."/>
            <person name="Lage O.M."/>
            <person name="Pohl T."/>
            <person name="Merkel B.J."/>
            <person name="Hornburger P."/>
            <person name="Mueller R.-W."/>
            <person name="Bruemmer F."/>
            <person name="Labrenz M."/>
            <person name="Spormann A.M."/>
            <person name="Op den Camp H."/>
            <person name="Overmann J."/>
            <person name="Amann R."/>
            <person name="Jetten M.S.M."/>
            <person name="Mascher T."/>
            <person name="Medema M.H."/>
            <person name="Devos D.P."/>
            <person name="Kaster A.-K."/>
            <person name="Ovreas L."/>
            <person name="Rohde M."/>
            <person name="Galperin M.Y."/>
            <person name="Jogler C."/>
        </authorList>
    </citation>
    <scope>NUCLEOTIDE SEQUENCE [LARGE SCALE GENOMIC DNA]</scope>
    <source>
        <strain evidence="2 3">Poly24</strain>
    </source>
</reference>
<dbReference type="InterPro" id="IPR011008">
    <property type="entry name" value="Dimeric_a/b-barrel"/>
</dbReference>
<sequence>MSEFAIEHTVTFQLKHPAGSPEEGAFLAAASELAAIPNVHKFQIRRQTSPKNSHRFGISMWFENADHFAAYCDHPAHVDFVQQRWLNEVVDFQESDFESITTTSDA</sequence>
<proteinExistence type="predicted"/>
<evidence type="ECO:0000313" key="2">
    <source>
        <dbReference type="EMBL" id="QDV68919.1"/>
    </source>
</evidence>
<accession>A0A518JTP3</accession>
<dbReference type="RefSeq" id="WP_145095570.1">
    <property type="nucleotide sequence ID" value="NZ_CP036348.1"/>
</dbReference>
<feature type="domain" description="Stress-response A/B barrel" evidence="1">
    <location>
        <begin position="6"/>
        <end position="97"/>
    </location>
</feature>
<dbReference type="Gene3D" id="3.30.70.100">
    <property type="match status" value="1"/>
</dbReference>
<dbReference type="Proteomes" id="UP000315082">
    <property type="component" value="Chromosome"/>
</dbReference>